<evidence type="ECO:0000256" key="4">
    <source>
        <dbReference type="ARBA" id="ARBA00022993"/>
    </source>
</evidence>
<comment type="function">
    <text evidence="5">Catalyzes the phosphorylation of the 3'-hydroxyl group of dephosphocoenzyme A to form coenzyme A.</text>
</comment>
<sequence length="198" mass="22639">MKIVGLTGGIGSGKTTVAKMFEAEGIPIYIADDRAKYIMDRQDVIDRIQAVFPINVLDALGKLDRRKIREVVFDNKSLLNELNSIVHPEVKKDFLEFVQANQAADFIIKESAILFEKGLDRECDFTILVTAPEEIRIERVKKRDNTTEDSIRQIIANQWDDLKKKSLSDYIIENIDMKLVKECVISIVNDIKLRKNSI</sequence>
<comment type="caution">
    <text evidence="7">The sequence shown here is derived from an EMBL/GenBank/DDBJ whole genome shotgun (WGS) entry which is preliminary data.</text>
</comment>
<dbReference type="Pfam" id="PF01121">
    <property type="entry name" value="CoaE"/>
    <property type="match status" value="1"/>
</dbReference>
<evidence type="ECO:0000313" key="8">
    <source>
        <dbReference type="Proteomes" id="UP000438760"/>
    </source>
</evidence>
<dbReference type="CDD" id="cd02022">
    <property type="entry name" value="DPCK"/>
    <property type="match status" value="1"/>
</dbReference>
<dbReference type="EMBL" id="WMJX01000010">
    <property type="protein sequence ID" value="MTG97778.1"/>
    <property type="molecule type" value="Genomic_DNA"/>
</dbReference>
<feature type="binding site" evidence="5">
    <location>
        <begin position="11"/>
        <end position="16"/>
    </location>
    <ligand>
        <name>ATP</name>
        <dbReference type="ChEBI" id="CHEBI:30616"/>
    </ligand>
</feature>
<comment type="similarity">
    <text evidence="1 5">Belongs to the CoaE family.</text>
</comment>
<dbReference type="GO" id="GO:0015937">
    <property type="term" value="P:coenzyme A biosynthetic process"/>
    <property type="evidence" value="ECO:0007669"/>
    <property type="project" value="UniProtKB-UniRule"/>
</dbReference>
<dbReference type="PROSITE" id="PS51219">
    <property type="entry name" value="DPCK"/>
    <property type="match status" value="1"/>
</dbReference>
<dbReference type="HAMAP" id="MF_00376">
    <property type="entry name" value="Dephospho_CoA_kinase"/>
    <property type="match status" value="1"/>
</dbReference>
<dbReference type="Gene3D" id="3.40.50.300">
    <property type="entry name" value="P-loop containing nucleotide triphosphate hydrolases"/>
    <property type="match status" value="1"/>
</dbReference>
<keyword evidence="5 7" id="KW-0808">Transferase</keyword>
<accession>A0A6I3LH06</accession>
<evidence type="ECO:0000256" key="2">
    <source>
        <dbReference type="ARBA" id="ARBA00022741"/>
    </source>
</evidence>
<evidence type="ECO:0000256" key="5">
    <source>
        <dbReference type="HAMAP-Rule" id="MF_00376"/>
    </source>
</evidence>
<gene>
    <name evidence="5" type="primary">coaE</name>
    <name evidence="7" type="ORF">GJV76_06435</name>
</gene>
<keyword evidence="5" id="KW-0963">Cytoplasm</keyword>
<dbReference type="GO" id="GO:0005524">
    <property type="term" value="F:ATP binding"/>
    <property type="evidence" value="ECO:0007669"/>
    <property type="project" value="UniProtKB-UniRule"/>
</dbReference>
<comment type="subcellular location">
    <subcellularLocation>
        <location evidence="5">Cytoplasm</location>
    </subcellularLocation>
</comment>
<dbReference type="EC" id="2.7.1.24" evidence="5 6"/>
<keyword evidence="3 5" id="KW-0067">ATP-binding</keyword>
<dbReference type="OrthoDB" id="9812943at2"/>
<dbReference type="SUPFAM" id="SSF52540">
    <property type="entry name" value="P-loop containing nucleoside triphosphate hydrolases"/>
    <property type="match status" value="1"/>
</dbReference>
<reference evidence="7 8" key="1">
    <citation type="submission" date="2019-11" db="EMBL/GenBank/DDBJ databases">
        <title>Genome of Strain BIT-d1.</title>
        <authorList>
            <person name="Yang Y."/>
        </authorList>
    </citation>
    <scope>NUCLEOTIDE SEQUENCE [LARGE SCALE GENOMIC DNA]</scope>
    <source>
        <strain evidence="7 8">BIT-d1</strain>
    </source>
</reference>
<dbReference type="GO" id="GO:0004140">
    <property type="term" value="F:dephospho-CoA kinase activity"/>
    <property type="evidence" value="ECO:0007669"/>
    <property type="project" value="UniProtKB-UniRule"/>
</dbReference>
<name>A0A6I3LH06_9FLAO</name>
<dbReference type="GO" id="GO:0005737">
    <property type="term" value="C:cytoplasm"/>
    <property type="evidence" value="ECO:0007669"/>
    <property type="project" value="UniProtKB-SubCell"/>
</dbReference>
<dbReference type="InterPro" id="IPR001977">
    <property type="entry name" value="Depp_CoAkinase"/>
</dbReference>
<keyword evidence="2 5" id="KW-0547">Nucleotide-binding</keyword>
<evidence type="ECO:0000256" key="6">
    <source>
        <dbReference type="NCBIfam" id="TIGR00152"/>
    </source>
</evidence>
<dbReference type="NCBIfam" id="TIGR00152">
    <property type="entry name" value="dephospho-CoA kinase"/>
    <property type="match status" value="1"/>
</dbReference>
<proteinExistence type="inferred from homology"/>
<protein>
    <recommendedName>
        <fullName evidence="5 6">Dephospho-CoA kinase</fullName>
        <ecNumber evidence="5 6">2.7.1.24</ecNumber>
    </recommendedName>
    <alternativeName>
        <fullName evidence="5">Dephosphocoenzyme A kinase</fullName>
    </alternativeName>
</protein>
<comment type="catalytic activity">
    <reaction evidence="5">
        <text>3'-dephospho-CoA + ATP = ADP + CoA + H(+)</text>
        <dbReference type="Rhea" id="RHEA:18245"/>
        <dbReference type="ChEBI" id="CHEBI:15378"/>
        <dbReference type="ChEBI" id="CHEBI:30616"/>
        <dbReference type="ChEBI" id="CHEBI:57287"/>
        <dbReference type="ChEBI" id="CHEBI:57328"/>
        <dbReference type="ChEBI" id="CHEBI:456216"/>
        <dbReference type="EC" id="2.7.1.24"/>
    </reaction>
</comment>
<comment type="pathway">
    <text evidence="5">Cofactor biosynthesis; coenzyme A biosynthesis; CoA from (R)-pantothenate: step 5/5.</text>
</comment>
<dbReference type="InterPro" id="IPR027417">
    <property type="entry name" value="P-loop_NTPase"/>
</dbReference>
<keyword evidence="5 7" id="KW-0418">Kinase</keyword>
<dbReference type="UniPathway" id="UPA00241">
    <property type="reaction ID" value="UER00356"/>
</dbReference>
<evidence type="ECO:0000313" key="7">
    <source>
        <dbReference type="EMBL" id="MTG97778.1"/>
    </source>
</evidence>
<keyword evidence="8" id="KW-1185">Reference proteome</keyword>
<dbReference type="PANTHER" id="PTHR10695">
    <property type="entry name" value="DEPHOSPHO-COA KINASE-RELATED"/>
    <property type="match status" value="1"/>
</dbReference>
<dbReference type="Proteomes" id="UP000438760">
    <property type="component" value="Unassembled WGS sequence"/>
</dbReference>
<organism evidence="7 8">
    <name type="scientific">Myroides albus</name>
    <dbReference type="NCBI Taxonomy" id="2562892"/>
    <lineage>
        <taxon>Bacteria</taxon>
        <taxon>Pseudomonadati</taxon>
        <taxon>Bacteroidota</taxon>
        <taxon>Flavobacteriia</taxon>
        <taxon>Flavobacteriales</taxon>
        <taxon>Flavobacteriaceae</taxon>
        <taxon>Myroides</taxon>
    </lineage>
</organism>
<dbReference type="AlphaFoldDB" id="A0A6I3LH06"/>
<evidence type="ECO:0000256" key="3">
    <source>
        <dbReference type="ARBA" id="ARBA00022840"/>
    </source>
</evidence>
<keyword evidence="4 5" id="KW-0173">Coenzyme A biosynthesis</keyword>
<evidence type="ECO:0000256" key="1">
    <source>
        <dbReference type="ARBA" id="ARBA00009018"/>
    </source>
</evidence>
<dbReference type="RefSeq" id="WP_155091820.1">
    <property type="nucleotide sequence ID" value="NZ_CP102754.1"/>
</dbReference>
<dbReference type="PANTHER" id="PTHR10695:SF46">
    <property type="entry name" value="BIFUNCTIONAL COENZYME A SYNTHASE-RELATED"/>
    <property type="match status" value="1"/>
</dbReference>